<evidence type="ECO:0000256" key="4">
    <source>
        <dbReference type="ARBA" id="ARBA00022692"/>
    </source>
</evidence>
<dbReference type="GO" id="GO:0022857">
    <property type="term" value="F:transmembrane transporter activity"/>
    <property type="evidence" value="ECO:0007669"/>
    <property type="project" value="InterPro"/>
</dbReference>
<accession>A0AAV3TYW2</accession>
<evidence type="ECO:0008006" key="11">
    <source>
        <dbReference type="Google" id="ProtNLM"/>
    </source>
</evidence>
<comment type="caution">
    <text evidence="9">The sequence shown here is derived from an EMBL/GenBank/DDBJ whole genome shotgun (WGS) entry which is preliminary data.</text>
</comment>
<protein>
    <recommendedName>
        <fullName evidence="11">Biopolymer transporter ExbD</fullName>
    </recommendedName>
</protein>
<dbReference type="GO" id="GO:0005886">
    <property type="term" value="C:plasma membrane"/>
    <property type="evidence" value="ECO:0007669"/>
    <property type="project" value="UniProtKB-SubCell"/>
</dbReference>
<organism evidence="9 10">
    <name type="scientific">Halioxenophilus aromaticivorans</name>
    <dbReference type="NCBI Taxonomy" id="1306992"/>
    <lineage>
        <taxon>Bacteria</taxon>
        <taxon>Pseudomonadati</taxon>
        <taxon>Pseudomonadota</taxon>
        <taxon>Gammaproteobacteria</taxon>
        <taxon>Alteromonadales</taxon>
        <taxon>Alteromonadaceae</taxon>
        <taxon>Halioxenophilus</taxon>
    </lineage>
</organism>
<comment type="subcellular location">
    <subcellularLocation>
        <location evidence="1">Cell membrane</location>
        <topology evidence="1">Single-pass membrane protein</topology>
    </subcellularLocation>
    <subcellularLocation>
        <location evidence="7">Cell membrane</location>
        <topology evidence="7">Single-pass type II membrane protein</topology>
    </subcellularLocation>
</comment>
<dbReference type="InterPro" id="IPR003400">
    <property type="entry name" value="ExbD"/>
</dbReference>
<keyword evidence="6 8" id="KW-0472">Membrane</keyword>
<evidence type="ECO:0000256" key="5">
    <source>
        <dbReference type="ARBA" id="ARBA00022989"/>
    </source>
</evidence>
<evidence type="ECO:0000313" key="10">
    <source>
        <dbReference type="Proteomes" id="UP001409585"/>
    </source>
</evidence>
<dbReference type="PANTHER" id="PTHR30558">
    <property type="entry name" value="EXBD MEMBRANE COMPONENT OF PMF-DRIVEN MACROMOLECULE IMPORT SYSTEM"/>
    <property type="match status" value="1"/>
</dbReference>
<reference evidence="10" key="1">
    <citation type="journal article" date="2019" name="Int. J. Syst. Evol. Microbiol.">
        <title>The Global Catalogue of Microorganisms (GCM) 10K type strain sequencing project: providing services to taxonomists for standard genome sequencing and annotation.</title>
        <authorList>
            <consortium name="The Broad Institute Genomics Platform"/>
            <consortium name="The Broad Institute Genome Sequencing Center for Infectious Disease"/>
            <person name="Wu L."/>
            <person name="Ma J."/>
        </authorList>
    </citation>
    <scope>NUCLEOTIDE SEQUENCE [LARGE SCALE GENOMIC DNA]</scope>
    <source>
        <strain evidence="10">JCM 19134</strain>
    </source>
</reference>
<sequence length="135" mass="14477">MNTLLATPARKKISLTALIDVVFILLMFFMLTSSFSQWQAVELAAPASGNISEDAPSQIVYLSELGDFTDVDGNQVTATRLLEIFDVAQSVVVIPNQQTQLQVLVNGIETLKAAGFARVTLAKPASDQNTAGYGN</sequence>
<feature type="transmembrane region" description="Helical" evidence="8">
    <location>
        <begin position="12"/>
        <end position="31"/>
    </location>
</feature>
<evidence type="ECO:0000256" key="8">
    <source>
        <dbReference type="SAM" id="Phobius"/>
    </source>
</evidence>
<evidence type="ECO:0000256" key="2">
    <source>
        <dbReference type="ARBA" id="ARBA00005811"/>
    </source>
</evidence>
<dbReference type="RefSeq" id="WP_345418073.1">
    <property type="nucleotide sequence ID" value="NZ_AP031496.1"/>
</dbReference>
<evidence type="ECO:0000256" key="3">
    <source>
        <dbReference type="ARBA" id="ARBA00022475"/>
    </source>
</evidence>
<dbReference type="EMBL" id="BAABLX010000007">
    <property type="protein sequence ID" value="GAA4934993.1"/>
    <property type="molecule type" value="Genomic_DNA"/>
</dbReference>
<evidence type="ECO:0000256" key="1">
    <source>
        <dbReference type="ARBA" id="ARBA00004162"/>
    </source>
</evidence>
<dbReference type="GO" id="GO:0015031">
    <property type="term" value="P:protein transport"/>
    <property type="evidence" value="ECO:0007669"/>
    <property type="project" value="UniProtKB-KW"/>
</dbReference>
<dbReference type="Proteomes" id="UP001409585">
    <property type="component" value="Unassembled WGS sequence"/>
</dbReference>
<evidence type="ECO:0000256" key="6">
    <source>
        <dbReference type="ARBA" id="ARBA00023136"/>
    </source>
</evidence>
<keyword evidence="7" id="KW-0653">Protein transport</keyword>
<dbReference type="AlphaFoldDB" id="A0AAV3TYW2"/>
<gene>
    <name evidence="9" type="ORF">GCM10025791_10220</name>
</gene>
<proteinExistence type="inferred from homology"/>
<comment type="similarity">
    <text evidence="2 7">Belongs to the ExbD/TolR family.</text>
</comment>
<keyword evidence="4 7" id="KW-0812">Transmembrane</keyword>
<dbReference type="PANTHER" id="PTHR30558:SF3">
    <property type="entry name" value="BIOPOLYMER TRANSPORT PROTEIN EXBD-RELATED"/>
    <property type="match status" value="1"/>
</dbReference>
<keyword evidence="7" id="KW-0813">Transport</keyword>
<keyword evidence="10" id="KW-1185">Reference proteome</keyword>
<keyword evidence="3" id="KW-1003">Cell membrane</keyword>
<dbReference type="Pfam" id="PF02472">
    <property type="entry name" value="ExbD"/>
    <property type="match status" value="1"/>
</dbReference>
<evidence type="ECO:0000256" key="7">
    <source>
        <dbReference type="RuleBase" id="RU003879"/>
    </source>
</evidence>
<keyword evidence="5 8" id="KW-1133">Transmembrane helix</keyword>
<name>A0AAV3TYW2_9ALTE</name>
<evidence type="ECO:0000313" key="9">
    <source>
        <dbReference type="EMBL" id="GAA4934993.1"/>
    </source>
</evidence>